<evidence type="ECO:0000256" key="3">
    <source>
        <dbReference type="ARBA" id="ARBA00022475"/>
    </source>
</evidence>
<dbReference type="Proteomes" id="UP000239001">
    <property type="component" value="Unassembled WGS sequence"/>
</dbReference>
<dbReference type="GO" id="GO:0016760">
    <property type="term" value="F:cellulose synthase (UDP-forming) activity"/>
    <property type="evidence" value="ECO:0007669"/>
    <property type="project" value="UniProtKB-EC"/>
</dbReference>
<feature type="transmembrane region" description="Helical" evidence="12">
    <location>
        <begin position="441"/>
        <end position="463"/>
    </location>
</feature>
<dbReference type="PANTHER" id="PTHR43867:SF2">
    <property type="entry name" value="CELLULOSE SYNTHASE CATALYTIC SUBUNIT A [UDP-FORMING]"/>
    <property type="match status" value="1"/>
</dbReference>
<keyword evidence="5" id="KW-0328">Glycosyltransferase</keyword>
<feature type="transmembrane region" description="Helical" evidence="12">
    <location>
        <begin position="81"/>
        <end position="98"/>
    </location>
</feature>
<dbReference type="SUPFAM" id="SSF53448">
    <property type="entry name" value="Nucleotide-diphospho-sugar transferases"/>
    <property type="match status" value="1"/>
</dbReference>
<name>A0A2T1LX58_9CHRO</name>
<comment type="caution">
    <text evidence="15">The sequence shown here is derived from an EMBL/GenBank/DDBJ whole genome shotgun (WGS) entry which is preliminary data.</text>
</comment>
<keyword evidence="4" id="KW-0997">Cell inner membrane</keyword>
<dbReference type="InterPro" id="IPR009875">
    <property type="entry name" value="PilZ_domain"/>
</dbReference>
<comment type="catalytic activity">
    <reaction evidence="11">
        <text>[(1-&gt;4)-beta-D-glucosyl](n) + UDP-alpha-D-glucose = [(1-&gt;4)-beta-D-glucosyl](n+1) + UDP + H(+)</text>
        <dbReference type="Rhea" id="RHEA:19929"/>
        <dbReference type="Rhea" id="RHEA-COMP:10033"/>
        <dbReference type="Rhea" id="RHEA-COMP:10034"/>
        <dbReference type="ChEBI" id="CHEBI:15378"/>
        <dbReference type="ChEBI" id="CHEBI:18246"/>
        <dbReference type="ChEBI" id="CHEBI:58223"/>
        <dbReference type="ChEBI" id="CHEBI:58885"/>
        <dbReference type="EC" id="2.4.1.12"/>
    </reaction>
</comment>
<evidence type="ECO:0000256" key="1">
    <source>
        <dbReference type="ARBA" id="ARBA00004429"/>
    </source>
</evidence>
<evidence type="ECO:0000256" key="9">
    <source>
        <dbReference type="ARBA" id="ARBA00022989"/>
    </source>
</evidence>
<protein>
    <recommendedName>
        <fullName evidence="2">cellulose synthase (UDP-forming)</fullName>
        <ecNumber evidence="2">2.4.1.12</ecNumber>
    </recommendedName>
</protein>
<feature type="transmembrane region" description="Helical" evidence="12">
    <location>
        <begin position="110"/>
        <end position="129"/>
    </location>
</feature>
<evidence type="ECO:0000256" key="8">
    <source>
        <dbReference type="ARBA" id="ARBA00022916"/>
    </source>
</evidence>
<keyword evidence="7 12" id="KW-0812">Transmembrane</keyword>
<dbReference type="Pfam" id="PF00535">
    <property type="entry name" value="Glycos_transf_2"/>
    <property type="match status" value="1"/>
</dbReference>
<dbReference type="AlphaFoldDB" id="A0A2T1LX58"/>
<feature type="transmembrane region" description="Helical" evidence="12">
    <location>
        <begin position="500"/>
        <end position="522"/>
    </location>
</feature>
<feature type="transmembrane region" description="Helical" evidence="12">
    <location>
        <begin position="20"/>
        <end position="48"/>
    </location>
</feature>
<evidence type="ECO:0000259" key="13">
    <source>
        <dbReference type="Pfam" id="PF00535"/>
    </source>
</evidence>
<evidence type="ECO:0000313" key="15">
    <source>
        <dbReference type="EMBL" id="PSF36769.1"/>
    </source>
</evidence>
<sequence length="748" mass="86220">MQSLKPIARFIQKNPVLSPLTTFFPIHLATLVFFGVIVFFFALCFAWLTGEVTVTNFFAKISQFQENPPFWVTVPSVSHPFYLFLPTLILIYITQIILKASPQPKTWSRNIIVFILFFLSIRYFCWRILTTLNLATPINGIFSIGLLSIEIIVLLAGFIQLYLMLRIKERRQEAEQYSKAVREGNYLPTVDILIPTYNEPEFILKRTIIGCQAIEYPHKNIYLLDDTKRPEIKELAIKMDCNYITRPDNRYAKAGNLNHAIPQTNGEFIAIFDADFIPTKNFLERTIGYFKKEKIALVQTPQSFYNPDPISRNLGLEQWFIPEEELFYRHVQLLKDGVKSVVCAGTSFIVRRSALREVGYFTTESISEDYFTGIRLSAKGYELVYLNEKLSAGLAAESISTHISQRLRWGRGTLQAFFIKSNPLTIPGLNIQQRLGHLEGLLSWFSVITRLLFFLMPILYAFTNIIPVQATYVEAVYIFLPYYLINFSVYHWLNYRSRTIVLSDIAALISGIPIVITIFQVMFKPFQKGFRVTPKGISRNRYIYNCKLALPLIILWLATAISICIYLKKVSQGSVNYQLGLFWSIQNLFSMTVALFALLDAPKPDHYEWFSLNYSVELQQGNKIIMGITQNISEAGAEIIIDELLNLQESILINLLDEKLKLFGKITQINAFEKGLKIIVEFQSLSRVQERKLIELLFCQPERWKVKATPGELQSFWLLLGSVVRMSKMLLFALVRAKPNTKFIHRIK</sequence>
<organism evidence="15 16">
    <name type="scientific">Aphanothece hegewaldii CCALA 016</name>
    <dbReference type="NCBI Taxonomy" id="2107694"/>
    <lineage>
        <taxon>Bacteria</taxon>
        <taxon>Bacillati</taxon>
        <taxon>Cyanobacteriota</taxon>
        <taxon>Cyanophyceae</taxon>
        <taxon>Oscillatoriophycideae</taxon>
        <taxon>Chroococcales</taxon>
        <taxon>Aphanothecaceae</taxon>
        <taxon>Aphanothece</taxon>
    </lineage>
</organism>
<feature type="transmembrane region" description="Helical" evidence="12">
    <location>
        <begin position="542"/>
        <end position="567"/>
    </location>
</feature>
<reference evidence="15 16" key="1">
    <citation type="submission" date="2018-03" db="EMBL/GenBank/DDBJ databases">
        <title>The ancient ancestry and fast evolution of plastids.</title>
        <authorList>
            <person name="Moore K.R."/>
            <person name="Magnabosco C."/>
            <person name="Momper L."/>
            <person name="Gold D.A."/>
            <person name="Bosak T."/>
            <person name="Fournier G.P."/>
        </authorList>
    </citation>
    <scope>NUCLEOTIDE SEQUENCE [LARGE SCALE GENOMIC DNA]</scope>
    <source>
        <strain evidence="15 16">CCALA 016</strain>
    </source>
</reference>
<evidence type="ECO:0000256" key="10">
    <source>
        <dbReference type="ARBA" id="ARBA00023136"/>
    </source>
</evidence>
<feature type="transmembrane region" description="Helical" evidence="12">
    <location>
        <begin position="716"/>
        <end position="735"/>
    </location>
</feature>
<evidence type="ECO:0000256" key="6">
    <source>
        <dbReference type="ARBA" id="ARBA00022679"/>
    </source>
</evidence>
<dbReference type="InterPro" id="IPR003919">
    <property type="entry name" value="Cell_synth_A"/>
</dbReference>
<evidence type="ECO:0000256" key="5">
    <source>
        <dbReference type="ARBA" id="ARBA00022676"/>
    </source>
</evidence>
<dbReference type="CDD" id="cd06421">
    <property type="entry name" value="CESA_CelA_like"/>
    <property type="match status" value="1"/>
</dbReference>
<reference evidence="15 16" key="2">
    <citation type="submission" date="2018-03" db="EMBL/GenBank/DDBJ databases">
        <authorList>
            <person name="Keele B.F."/>
        </authorList>
    </citation>
    <scope>NUCLEOTIDE SEQUENCE [LARGE SCALE GENOMIC DNA]</scope>
    <source>
        <strain evidence="15 16">CCALA 016</strain>
    </source>
</reference>
<proteinExistence type="predicted"/>
<keyword evidence="6" id="KW-0808">Transferase</keyword>
<feature type="transmembrane region" description="Helical" evidence="12">
    <location>
        <begin position="141"/>
        <end position="163"/>
    </location>
</feature>
<dbReference type="GO" id="GO:0005886">
    <property type="term" value="C:plasma membrane"/>
    <property type="evidence" value="ECO:0007669"/>
    <property type="project" value="UniProtKB-SubCell"/>
</dbReference>
<evidence type="ECO:0000256" key="11">
    <source>
        <dbReference type="ARBA" id="ARBA00048682"/>
    </source>
</evidence>
<feature type="transmembrane region" description="Helical" evidence="12">
    <location>
        <begin position="475"/>
        <end position="493"/>
    </location>
</feature>
<evidence type="ECO:0000256" key="2">
    <source>
        <dbReference type="ARBA" id="ARBA00012539"/>
    </source>
</evidence>
<dbReference type="Pfam" id="PF07238">
    <property type="entry name" value="PilZ"/>
    <property type="match status" value="1"/>
</dbReference>
<feature type="domain" description="Glycosyltransferase 2-like" evidence="13">
    <location>
        <begin position="192"/>
        <end position="358"/>
    </location>
</feature>
<comment type="subcellular location">
    <subcellularLocation>
        <location evidence="1">Cell inner membrane</location>
        <topology evidence="1">Multi-pass membrane protein</topology>
    </subcellularLocation>
</comment>
<dbReference type="GO" id="GO:0006011">
    <property type="term" value="P:UDP-alpha-D-glucose metabolic process"/>
    <property type="evidence" value="ECO:0007669"/>
    <property type="project" value="InterPro"/>
</dbReference>
<dbReference type="PRINTS" id="PR01439">
    <property type="entry name" value="CELLSNTHASEA"/>
</dbReference>
<dbReference type="InterPro" id="IPR029044">
    <property type="entry name" value="Nucleotide-diphossugar_trans"/>
</dbReference>
<dbReference type="GO" id="GO:0035438">
    <property type="term" value="F:cyclic-di-GMP binding"/>
    <property type="evidence" value="ECO:0007669"/>
    <property type="project" value="InterPro"/>
</dbReference>
<evidence type="ECO:0000313" key="16">
    <source>
        <dbReference type="Proteomes" id="UP000239001"/>
    </source>
</evidence>
<evidence type="ECO:0000259" key="14">
    <source>
        <dbReference type="Pfam" id="PF07238"/>
    </source>
</evidence>
<dbReference type="Gene3D" id="3.90.550.10">
    <property type="entry name" value="Spore Coat Polysaccharide Biosynthesis Protein SpsA, Chain A"/>
    <property type="match status" value="1"/>
</dbReference>
<keyword evidence="16" id="KW-1185">Reference proteome</keyword>
<dbReference type="EMBL" id="PXOH01000012">
    <property type="protein sequence ID" value="PSF36769.1"/>
    <property type="molecule type" value="Genomic_DNA"/>
</dbReference>
<dbReference type="OrthoDB" id="9766299at2"/>
<dbReference type="InterPro" id="IPR050321">
    <property type="entry name" value="Glycosyltr_2/OpgH_subfam"/>
</dbReference>
<dbReference type="RefSeq" id="WP_106457200.1">
    <property type="nucleotide sequence ID" value="NZ_PXOH01000012.1"/>
</dbReference>
<keyword evidence="10 12" id="KW-0472">Membrane</keyword>
<dbReference type="InterPro" id="IPR001173">
    <property type="entry name" value="Glyco_trans_2-like"/>
</dbReference>
<dbReference type="GO" id="GO:0030244">
    <property type="term" value="P:cellulose biosynthetic process"/>
    <property type="evidence" value="ECO:0007669"/>
    <property type="project" value="UniProtKB-KW"/>
</dbReference>
<accession>A0A2T1LX58</accession>
<keyword evidence="8" id="KW-0135">Cellulose biosynthesis</keyword>
<evidence type="ECO:0000256" key="12">
    <source>
        <dbReference type="SAM" id="Phobius"/>
    </source>
</evidence>
<evidence type="ECO:0000256" key="7">
    <source>
        <dbReference type="ARBA" id="ARBA00022692"/>
    </source>
</evidence>
<evidence type="ECO:0000256" key="4">
    <source>
        <dbReference type="ARBA" id="ARBA00022519"/>
    </source>
</evidence>
<gene>
    <name evidence="15" type="ORF">C7H19_12425</name>
</gene>
<keyword evidence="3" id="KW-1003">Cell membrane</keyword>
<feature type="transmembrane region" description="Helical" evidence="12">
    <location>
        <begin position="579"/>
        <end position="599"/>
    </location>
</feature>
<dbReference type="EC" id="2.4.1.12" evidence="2"/>
<feature type="domain" description="PilZ" evidence="14">
    <location>
        <begin position="608"/>
        <end position="698"/>
    </location>
</feature>
<keyword evidence="9 12" id="KW-1133">Transmembrane helix</keyword>
<dbReference type="PANTHER" id="PTHR43867">
    <property type="entry name" value="CELLULOSE SYNTHASE CATALYTIC SUBUNIT A [UDP-FORMING]"/>
    <property type="match status" value="1"/>
</dbReference>